<dbReference type="GeneID" id="72185651"/>
<feature type="compositionally biased region" description="Basic and acidic residues" evidence="1">
    <location>
        <begin position="106"/>
        <end position="119"/>
    </location>
</feature>
<dbReference type="InterPro" id="IPR013783">
    <property type="entry name" value="Ig-like_fold"/>
</dbReference>
<sequence length="559" mass="57228">MTGGTDSKPRRSPSTPKQTLVALAVVGLVAAALAPAVGVAFADGGESSESLLPTTGATVSNPPSATGEETTDSAAELLPTPGTAHPGGGVGDPPASGPPSGTTTRESSERDTTTRDSSSEARNPGRGRGKDPAASPGSGRPADGPDEPNGPGRAPGRTPDHAPPTGNETQDDDRTPGAGGRPGAEHPPGLGGPPNATGPQERRSGPPGDRAGPPTNRTGTPGNGTAFPGTGAVSGNRTLPPNATERGRPVRAAVAPTVNVTVENASANEPVAVNVSTPGNRSRNVSFSTVEVTPARDSSFTLNVTASDRPIAEKTPEERLSNGTQPLAFLSVDHSISDRNISNVTFTFRVRRDRVNASERGEIALYRYHGESWNELPTTLVETTESHYVYRVRSPGLSEFAAGKQRPQFEITDATVELSTISVGDALEVQVRIANEGDADGTFTAELVLGDQSVARRQLTIAAGGMRQTTFERTVADPGIYEVYVNEFRVGNVVVNGTARPATDGVTNAEATGGAATDRGNGGTDALPDAETTANAPGLGVGAGVVSVLGFLLGARWRS</sequence>
<feature type="region of interest" description="Disordered" evidence="1">
    <location>
        <begin position="502"/>
        <end position="533"/>
    </location>
</feature>
<protein>
    <submittedName>
        <fullName evidence="2">PGF-pre-PGF domain-containing protein</fullName>
    </submittedName>
</protein>
<keyword evidence="3" id="KW-1185">Reference proteome</keyword>
<accession>A0A8U0HQI0</accession>
<evidence type="ECO:0000313" key="2">
    <source>
        <dbReference type="EMBL" id="UPV72996.1"/>
    </source>
</evidence>
<feature type="compositionally biased region" description="Low complexity" evidence="1">
    <location>
        <begin position="92"/>
        <end position="105"/>
    </location>
</feature>
<evidence type="ECO:0000256" key="1">
    <source>
        <dbReference type="SAM" id="MobiDB-lite"/>
    </source>
</evidence>
<dbReference type="RefSeq" id="WP_248649054.1">
    <property type="nucleotide sequence ID" value="NZ_CP096659.1"/>
</dbReference>
<name>A0A8U0HQI0_9EURY</name>
<dbReference type="AlphaFoldDB" id="A0A8U0HQI0"/>
<feature type="region of interest" description="Disordered" evidence="1">
    <location>
        <begin position="44"/>
        <end position="248"/>
    </location>
</feature>
<feature type="compositionally biased region" description="Low complexity" evidence="1">
    <location>
        <begin position="210"/>
        <end position="226"/>
    </location>
</feature>
<dbReference type="Gene3D" id="2.60.40.10">
    <property type="entry name" value="Immunoglobulins"/>
    <property type="match status" value="1"/>
</dbReference>
<dbReference type="Proteomes" id="UP000830729">
    <property type="component" value="Chromosome"/>
</dbReference>
<dbReference type="InterPro" id="IPR026453">
    <property type="entry name" value="PGF_pre_PGF"/>
</dbReference>
<dbReference type="EMBL" id="CP096659">
    <property type="protein sequence ID" value="UPV72996.1"/>
    <property type="molecule type" value="Genomic_DNA"/>
</dbReference>
<feature type="compositionally biased region" description="Polar residues" evidence="1">
    <location>
        <begin position="47"/>
        <end position="68"/>
    </location>
</feature>
<proteinExistence type="predicted"/>
<organism evidence="2 3">
    <name type="scientific">Halorussus limi</name>
    <dbReference type="NCBI Taxonomy" id="2938695"/>
    <lineage>
        <taxon>Archaea</taxon>
        <taxon>Methanobacteriati</taxon>
        <taxon>Methanobacteriota</taxon>
        <taxon>Stenosarchaea group</taxon>
        <taxon>Halobacteria</taxon>
        <taxon>Halobacteriales</taxon>
        <taxon>Haladaptataceae</taxon>
        <taxon>Halorussus</taxon>
    </lineage>
</organism>
<dbReference type="KEGG" id="halx:M0R89_10590"/>
<gene>
    <name evidence="2" type="ORF">M0R89_10590</name>
</gene>
<reference evidence="2 3" key="1">
    <citation type="submission" date="2022-04" db="EMBL/GenBank/DDBJ databases">
        <title>Diverse halophilic archaea isolated from saline environments.</title>
        <authorList>
            <person name="Cui H.-L."/>
        </authorList>
    </citation>
    <scope>NUCLEOTIDE SEQUENCE [LARGE SCALE GENOMIC DNA]</scope>
    <source>
        <strain evidence="2 3">XZYJT49</strain>
    </source>
</reference>
<dbReference type="NCBIfam" id="TIGR04213">
    <property type="entry name" value="PGF_pre_PGF"/>
    <property type="match status" value="1"/>
</dbReference>
<evidence type="ECO:0000313" key="3">
    <source>
        <dbReference type="Proteomes" id="UP000830729"/>
    </source>
</evidence>